<accession>A0AAV4E674</accession>
<evidence type="ECO:0000256" key="1">
    <source>
        <dbReference type="SAM" id="Phobius"/>
    </source>
</evidence>
<keyword evidence="1" id="KW-0812">Transmembrane</keyword>
<keyword evidence="1" id="KW-1133">Transmembrane helix</keyword>
<name>A0AAV4E674_LACHE</name>
<evidence type="ECO:0000313" key="3">
    <source>
        <dbReference type="Proteomes" id="UP000630086"/>
    </source>
</evidence>
<comment type="caution">
    <text evidence="2">The sequence shown here is derived from an EMBL/GenBank/DDBJ whole genome shotgun (WGS) entry which is preliminary data.</text>
</comment>
<sequence length="72" mass="8018">MYYMTKSPNLSIAIAILALVITVVAFFVTFVPAQGTAAGLRGIYVETLIGMCAIVSILPLILYQWHEKWQKE</sequence>
<evidence type="ECO:0000313" key="2">
    <source>
        <dbReference type="EMBL" id="GFP13092.1"/>
    </source>
</evidence>
<dbReference type="AlphaFoldDB" id="A0AAV4E674"/>
<feature type="transmembrane region" description="Helical" evidence="1">
    <location>
        <begin position="43"/>
        <end position="63"/>
    </location>
</feature>
<organism evidence="2 3">
    <name type="scientific">Lactobacillus helveticus</name>
    <name type="common">Lactobacillus suntoryeus</name>
    <dbReference type="NCBI Taxonomy" id="1587"/>
    <lineage>
        <taxon>Bacteria</taxon>
        <taxon>Bacillati</taxon>
        <taxon>Bacillota</taxon>
        <taxon>Bacilli</taxon>
        <taxon>Lactobacillales</taxon>
        <taxon>Lactobacillaceae</taxon>
        <taxon>Lactobacillus</taxon>
    </lineage>
</organism>
<keyword evidence="1" id="KW-0472">Membrane</keyword>
<dbReference type="Proteomes" id="UP000630086">
    <property type="component" value="Unassembled WGS sequence"/>
</dbReference>
<proteinExistence type="predicted"/>
<reference evidence="2" key="1">
    <citation type="submission" date="2020-07" db="EMBL/GenBank/DDBJ databases">
        <title>Draft genome sequence of Lactobacillus helveticus strain JCM 1062.</title>
        <authorList>
            <person name="Endo A."/>
            <person name="Maeno S."/>
            <person name="Kido Y."/>
        </authorList>
    </citation>
    <scope>NUCLEOTIDE SEQUENCE</scope>
    <source>
        <strain evidence="2">JCM 1062</strain>
    </source>
</reference>
<feature type="transmembrane region" description="Helical" evidence="1">
    <location>
        <begin position="12"/>
        <end position="31"/>
    </location>
</feature>
<dbReference type="EMBL" id="BLYV01000198">
    <property type="protein sequence ID" value="GFP13092.1"/>
    <property type="molecule type" value="Genomic_DNA"/>
</dbReference>
<protein>
    <submittedName>
        <fullName evidence="2">Uncharacterized protein</fullName>
    </submittedName>
</protein>
<gene>
    <name evidence="2" type="ORF">LHEJCM1062_09640</name>
</gene>